<keyword evidence="1" id="KW-0812">Transmembrane</keyword>
<evidence type="ECO:0000313" key="3">
    <source>
        <dbReference type="Proteomes" id="UP001500101"/>
    </source>
</evidence>
<sequence>MKDQDFDKLFSDKLKDFEENPPEGLWDNIEASLNKETKEKPVKRMPWIILSMAAALLLVFGISIKIFLNKDAKVIKEEKIIASIPTETVETEELQIAPSNENKEVSSEQTLIEKLENTNPNKKQIQVAVNRNEERNTISNQDIQTAAVQEQVIAEVSEPVRSIDLETEEQFVANVPELENKTLVQTAQVKFEANIYQEATPSKKNKQGLFVRVLNNLVENIVILDKDVRLTEDDEGTWNLNIKNSIAKTRN</sequence>
<evidence type="ECO:0000256" key="1">
    <source>
        <dbReference type="SAM" id="Phobius"/>
    </source>
</evidence>
<evidence type="ECO:0000313" key="2">
    <source>
        <dbReference type="EMBL" id="GAA4145838.1"/>
    </source>
</evidence>
<comment type="caution">
    <text evidence="2">The sequence shown here is derived from an EMBL/GenBank/DDBJ whole genome shotgun (WGS) entry which is preliminary data.</text>
</comment>
<protein>
    <submittedName>
        <fullName evidence="2">Uncharacterized protein</fullName>
    </submittedName>
</protein>
<keyword evidence="1" id="KW-0472">Membrane</keyword>
<organism evidence="2 3">
    <name type="scientific">Sphingobacterium kyonggiense</name>
    <dbReference type="NCBI Taxonomy" id="714075"/>
    <lineage>
        <taxon>Bacteria</taxon>
        <taxon>Pseudomonadati</taxon>
        <taxon>Bacteroidota</taxon>
        <taxon>Sphingobacteriia</taxon>
        <taxon>Sphingobacteriales</taxon>
        <taxon>Sphingobacteriaceae</taxon>
        <taxon>Sphingobacterium</taxon>
    </lineage>
</organism>
<keyword evidence="3" id="KW-1185">Reference proteome</keyword>
<dbReference type="Proteomes" id="UP001500101">
    <property type="component" value="Unassembled WGS sequence"/>
</dbReference>
<keyword evidence="1" id="KW-1133">Transmembrane helix</keyword>
<name>A0ABP7Z295_9SPHI</name>
<dbReference type="EMBL" id="BAAAZI010000012">
    <property type="protein sequence ID" value="GAA4145838.1"/>
    <property type="molecule type" value="Genomic_DNA"/>
</dbReference>
<reference evidence="3" key="1">
    <citation type="journal article" date="2019" name="Int. J. Syst. Evol. Microbiol.">
        <title>The Global Catalogue of Microorganisms (GCM) 10K type strain sequencing project: providing services to taxonomists for standard genome sequencing and annotation.</title>
        <authorList>
            <consortium name="The Broad Institute Genomics Platform"/>
            <consortium name="The Broad Institute Genome Sequencing Center for Infectious Disease"/>
            <person name="Wu L."/>
            <person name="Ma J."/>
        </authorList>
    </citation>
    <scope>NUCLEOTIDE SEQUENCE [LARGE SCALE GENOMIC DNA]</scope>
    <source>
        <strain evidence="3">JCM 16704</strain>
    </source>
</reference>
<feature type="transmembrane region" description="Helical" evidence="1">
    <location>
        <begin position="47"/>
        <end position="68"/>
    </location>
</feature>
<proteinExistence type="predicted"/>
<accession>A0ABP7Z295</accession>
<dbReference type="RefSeq" id="WP_344675625.1">
    <property type="nucleotide sequence ID" value="NZ_BAAAZI010000012.1"/>
</dbReference>
<gene>
    <name evidence="2" type="ORF">GCM10022216_30180</name>
</gene>